<keyword evidence="1" id="KW-0472">Membrane</keyword>
<organism evidence="2 3">
    <name type="scientific">Sphingosinicella rhizophila</name>
    <dbReference type="NCBI Taxonomy" id="3050082"/>
    <lineage>
        <taxon>Bacteria</taxon>
        <taxon>Pseudomonadati</taxon>
        <taxon>Pseudomonadota</taxon>
        <taxon>Alphaproteobacteria</taxon>
        <taxon>Sphingomonadales</taxon>
        <taxon>Sphingosinicellaceae</taxon>
        <taxon>Sphingosinicella</taxon>
    </lineage>
</organism>
<accession>A0ABU3Q7F7</accession>
<keyword evidence="3" id="KW-1185">Reference proteome</keyword>
<evidence type="ECO:0000256" key="1">
    <source>
        <dbReference type="SAM" id="Phobius"/>
    </source>
</evidence>
<name>A0ABU3Q7F7_9SPHN</name>
<protein>
    <submittedName>
        <fullName evidence="2">Uncharacterized protein</fullName>
    </submittedName>
</protein>
<sequence length="73" mass="7600">MLNLVSLVIGGLALLLAIPAFLPLLGWVNWLILPLALIGLVVGVLSSKTSGRNLNIIVIIVAIARLMLGGGFI</sequence>
<keyword evidence="1" id="KW-1133">Transmembrane helix</keyword>
<dbReference type="EMBL" id="JAVUPU010000004">
    <property type="protein sequence ID" value="MDT9599237.1"/>
    <property type="molecule type" value="Genomic_DNA"/>
</dbReference>
<comment type="caution">
    <text evidence="2">The sequence shown here is derived from an EMBL/GenBank/DDBJ whole genome shotgun (WGS) entry which is preliminary data.</text>
</comment>
<proteinExistence type="predicted"/>
<reference evidence="2 3" key="1">
    <citation type="submission" date="2023-05" db="EMBL/GenBank/DDBJ databases">
        <authorList>
            <person name="Guo Y."/>
        </authorList>
    </citation>
    <scope>NUCLEOTIDE SEQUENCE [LARGE SCALE GENOMIC DNA]</scope>
    <source>
        <strain evidence="2 3">GR2756</strain>
    </source>
</reference>
<dbReference type="RefSeq" id="WP_315725974.1">
    <property type="nucleotide sequence ID" value="NZ_JAVUPU010000004.1"/>
</dbReference>
<feature type="transmembrane region" description="Helical" evidence="1">
    <location>
        <begin position="54"/>
        <end position="72"/>
    </location>
</feature>
<gene>
    <name evidence="2" type="ORF">RQX22_09770</name>
</gene>
<evidence type="ECO:0000313" key="3">
    <source>
        <dbReference type="Proteomes" id="UP001259572"/>
    </source>
</evidence>
<evidence type="ECO:0000313" key="2">
    <source>
        <dbReference type="EMBL" id="MDT9599237.1"/>
    </source>
</evidence>
<keyword evidence="1" id="KW-0812">Transmembrane</keyword>
<feature type="transmembrane region" description="Helical" evidence="1">
    <location>
        <begin position="27"/>
        <end position="47"/>
    </location>
</feature>
<dbReference type="Proteomes" id="UP001259572">
    <property type="component" value="Unassembled WGS sequence"/>
</dbReference>